<dbReference type="GO" id="GO:0003676">
    <property type="term" value="F:nucleic acid binding"/>
    <property type="evidence" value="ECO:0007669"/>
    <property type="project" value="InterPro"/>
</dbReference>
<feature type="region of interest" description="Disordered" evidence="2">
    <location>
        <begin position="83"/>
        <end position="107"/>
    </location>
</feature>
<dbReference type="OrthoDB" id="4847360at2759"/>
<comment type="caution">
    <text evidence="4">The sequence shown here is derived from an EMBL/GenBank/DDBJ whole genome shotgun (WGS) entry which is preliminary data.</text>
</comment>
<dbReference type="InterPro" id="IPR001878">
    <property type="entry name" value="Znf_CCHC"/>
</dbReference>
<evidence type="ECO:0000259" key="3">
    <source>
        <dbReference type="PROSITE" id="PS50158"/>
    </source>
</evidence>
<dbReference type="SMART" id="SM00343">
    <property type="entry name" value="ZnF_C2HC"/>
    <property type="match status" value="1"/>
</dbReference>
<dbReference type="PROSITE" id="PS50158">
    <property type="entry name" value="ZF_CCHC"/>
    <property type="match status" value="1"/>
</dbReference>
<dbReference type="Pfam" id="PF19259">
    <property type="entry name" value="Ty3_capsid"/>
    <property type="match status" value="1"/>
</dbReference>
<feature type="region of interest" description="Disordered" evidence="2">
    <location>
        <begin position="347"/>
        <end position="402"/>
    </location>
</feature>
<feature type="compositionally biased region" description="Polar residues" evidence="2">
    <location>
        <begin position="355"/>
        <end position="365"/>
    </location>
</feature>
<evidence type="ECO:0000256" key="1">
    <source>
        <dbReference type="PROSITE-ProRule" id="PRU00047"/>
    </source>
</evidence>
<dbReference type="SUPFAM" id="SSF57756">
    <property type="entry name" value="Retrovirus zinc finger-like domains"/>
    <property type="match status" value="1"/>
</dbReference>
<feature type="region of interest" description="Disordered" evidence="2">
    <location>
        <begin position="286"/>
        <end position="331"/>
    </location>
</feature>
<keyword evidence="5" id="KW-1185">Reference proteome</keyword>
<keyword evidence="1" id="KW-0479">Metal-binding</keyword>
<name>A0A5N5CUY7_9PEZI</name>
<dbReference type="PANTHER" id="PTHR15503">
    <property type="entry name" value="LDOC1 RELATED"/>
    <property type="match status" value="1"/>
</dbReference>
<feature type="domain" description="CCHC-type" evidence="3">
    <location>
        <begin position="337"/>
        <end position="351"/>
    </location>
</feature>
<evidence type="ECO:0000313" key="4">
    <source>
        <dbReference type="EMBL" id="KAB2569154.1"/>
    </source>
</evidence>
<dbReference type="Proteomes" id="UP000325902">
    <property type="component" value="Unassembled WGS sequence"/>
</dbReference>
<dbReference type="PANTHER" id="PTHR15503:SF22">
    <property type="entry name" value="TRANSPOSON TY3-I GAG POLYPROTEIN"/>
    <property type="match status" value="1"/>
</dbReference>
<protein>
    <submittedName>
        <fullName evidence="4">Protein LDOC1</fullName>
    </submittedName>
</protein>
<evidence type="ECO:0000256" key="2">
    <source>
        <dbReference type="SAM" id="MobiDB-lite"/>
    </source>
</evidence>
<dbReference type="InterPro" id="IPR036875">
    <property type="entry name" value="Znf_CCHC_sf"/>
</dbReference>
<dbReference type="Gene3D" id="4.10.60.10">
    <property type="entry name" value="Zinc finger, CCHC-type"/>
    <property type="match status" value="1"/>
</dbReference>
<dbReference type="EMBL" id="VCHE01000221">
    <property type="protein sequence ID" value="KAB2569154.1"/>
    <property type="molecule type" value="Genomic_DNA"/>
</dbReference>
<keyword evidence="1" id="KW-0862">Zinc</keyword>
<keyword evidence="1" id="KW-0863">Zinc-finger</keyword>
<reference evidence="4 5" key="1">
    <citation type="journal article" date="2019" name="Sci. Rep.">
        <title>A multi-omics analysis of the grapevine pathogen Lasiodiplodia theobromae reveals that temperature affects the expression of virulence- and pathogenicity-related genes.</title>
        <authorList>
            <person name="Felix C."/>
            <person name="Meneses R."/>
            <person name="Goncalves M.F.M."/>
            <person name="Tilleman L."/>
            <person name="Duarte A.S."/>
            <person name="Jorrin-Novo J.V."/>
            <person name="Van de Peer Y."/>
            <person name="Deforce D."/>
            <person name="Van Nieuwerburgh F."/>
            <person name="Esteves A.C."/>
            <person name="Alves A."/>
        </authorList>
    </citation>
    <scope>NUCLEOTIDE SEQUENCE [LARGE SCALE GENOMIC DNA]</scope>
    <source>
        <strain evidence="4 5">LA-SOL3</strain>
    </source>
</reference>
<dbReference type="InterPro" id="IPR045358">
    <property type="entry name" value="Ty3_capsid"/>
</dbReference>
<gene>
    <name evidence="4" type="primary">LDOC1_1</name>
    <name evidence="4" type="ORF">DBV05_g12172</name>
</gene>
<accession>A0A5N5CUY7</accession>
<organism evidence="4 5">
    <name type="scientific">Lasiodiplodia theobromae</name>
    <dbReference type="NCBI Taxonomy" id="45133"/>
    <lineage>
        <taxon>Eukaryota</taxon>
        <taxon>Fungi</taxon>
        <taxon>Dikarya</taxon>
        <taxon>Ascomycota</taxon>
        <taxon>Pezizomycotina</taxon>
        <taxon>Dothideomycetes</taxon>
        <taxon>Dothideomycetes incertae sedis</taxon>
        <taxon>Botryosphaeriales</taxon>
        <taxon>Botryosphaeriaceae</taxon>
        <taxon>Lasiodiplodia</taxon>
    </lineage>
</organism>
<evidence type="ECO:0000313" key="5">
    <source>
        <dbReference type="Proteomes" id="UP000325902"/>
    </source>
</evidence>
<dbReference type="GO" id="GO:0008270">
    <property type="term" value="F:zinc ion binding"/>
    <property type="evidence" value="ECO:0007669"/>
    <property type="project" value="UniProtKB-KW"/>
</dbReference>
<sequence>MTTWAEIRASLPNAEEQLHNIYPVIPGEPDTETRMIISEAYAAGIASLTRDVSRPRLPPDASEDCSLVLLEYFIRGQAFSVNRTTRPRGRSPAAEATPTPPAPIQVQNPKFKVKEPDTFDGTRGKLDEFLRQLQTYFHLFGTAFQDDSQKIFFAGSYLRGNAARWFEPYQEDFGKLDQHEETTELFHNFDNFAKALRETFEDKDQYQDAAHRIQTLKQTGSASTYTTQFRLYASRLQWPDNVLKMLYYEGLKDHIKDEFARTKLPDSYQEVVRIAIQLDTRLYDRRREATRSNRSAANSSQPRNTTSPGEPMDLDSVKRNGPLSQEEKDRRRKEDLCLRCGKKGHYARQCKGGKTTRQTSATQVTEVEDSHDRQHWADCTNDECEGHREPKETNGYWPEAKN</sequence>
<feature type="compositionally biased region" description="Low complexity" evidence="2">
    <location>
        <begin position="292"/>
        <end position="304"/>
    </location>
</feature>
<dbReference type="AlphaFoldDB" id="A0A5N5CUY7"/>
<dbReference type="InterPro" id="IPR032567">
    <property type="entry name" value="RTL1-rel"/>
</dbReference>
<proteinExistence type="predicted"/>